<dbReference type="NCBIfam" id="NF042915">
    <property type="entry name" value="MAB_1171c_fam"/>
    <property type="match status" value="1"/>
</dbReference>
<feature type="transmembrane region" description="Helical" evidence="1">
    <location>
        <begin position="158"/>
        <end position="179"/>
    </location>
</feature>
<dbReference type="InterPro" id="IPR050039">
    <property type="entry name" value="MAB_1171c-like"/>
</dbReference>
<gene>
    <name evidence="3" type="ORF">JTZ10_22200</name>
</gene>
<organism evidence="3 4">
    <name type="scientific">Gordonia rubripertincta</name>
    <name type="common">Rhodococcus corallinus</name>
    <dbReference type="NCBI Taxonomy" id="36822"/>
    <lineage>
        <taxon>Bacteria</taxon>
        <taxon>Bacillati</taxon>
        <taxon>Actinomycetota</taxon>
        <taxon>Actinomycetes</taxon>
        <taxon>Mycobacteriales</taxon>
        <taxon>Gordoniaceae</taxon>
        <taxon>Gordonia</taxon>
    </lineage>
</organism>
<keyword evidence="1" id="KW-0472">Membrane</keyword>
<accession>A0AAW4GA50</accession>
<dbReference type="AlphaFoldDB" id="A0AAW4GA50"/>
<sequence>MAVTGPAGDAATVLVLAQGVEAGIGIVNALAGVIFAIAFCWRLDQIRRAGWGLQPLAMMVAVASLTVAFVVVNEAVASELDTRGFEGLSRVAFYALLAIGVAALVVVFFFPDRVSRERRAGWEALPLVASLIGLQITMLVIPAEIRTATISEWTVQNWGFALFMLIASGYLAYGFLACVNSVRKFYSTADGYLRVSLGLLMAGLGFLALGAIAQIVFVAVSATNVARSPWLVTTNRVLAIIGVVSFLLGISYPMVYSKVQTLVANRRRRRLDTELLPLWRLVTGAVPEVVLPLTGQLSPTTRLHRRVVETRDALTQISPHLPPVFEYAQVDVQARLLRTAVSEMDAAANGSGNAISGAVRDLAPADGEGLEADAAPLIRLSAELLRTDGAEVSHVGRSAEGRDSGL</sequence>
<evidence type="ECO:0000256" key="1">
    <source>
        <dbReference type="SAM" id="Phobius"/>
    </source>
</evidence>
<name>A0AAW4GA50_GORRU</name>
<evidence type="ECO:0000313" key="4">
    <source>
        <dbReference type="Proteomes" id="UP001195196"/>
    </source>
</evidence>
<dbReference type="InterPro" id="IPR046675">
    <property type="entry name" value="DUF6545"/>
</dbReference>
<dbReference type="Pfam" id="PF20182">
    <property type="entry name" value="DUF6545"/>
    <property type="match status" value="1"/>
</dbReference>
<dbReference type="RefSeq" id="WP_204718996.1">
    <property type="nucleotide sequence ID" value="NZ_JAFFGU010000022.1"/>
</dbReference>
<feature type="transmembrane region" description="Helical" evidence="1">
    <location>
        <begin position="122"/>
        <end position="143"/>
    </location>
</feature>
<feature type="domain" description="DUF6545" evidence="2">
    <location>
        <begin position="267"/>
        <end position="384"/>
    </location>
</feature>
<reference evidence="3" key="1">
    <citation type="submission" date="2021-02" db="EMBL/GenBank/DDBJ databases">
        <title>Taxonomy, biology and ecology of Rhodococcus bacteria occurring in California pistachio and other woody hosts as revealed by genome sequence analyses.</title>
        <authorList>
            <person name="Riely B."/>
            <person name="Gai Y."/>
        </authorList>
    </citation>
    <scope>NUCLEOTIDE SEQUENCE</scope>
    <source>
        <strain evidence="3">BP-295</strain>
    </source>
</reference>
<protein>
    <recommendedName>
        <fullName evidence="2">DUF6545 domain-containing protein</fullName>
    </recommendedName>
</protein>
<keyword evidence="1" id="KW-0812">Transmembrane</keyword>
<dbReference type="EMBL" id="JAFFGU010000022">
    <property type="protein sequence ID" value="MBM7280462.1"/>
    <property type="molecule type" value="Genomic_DNA"/>
</dbReference>
<feature type="transmembrane region" description="Helical" evidence="1">
    <location>
        <begin position="237"/>
        <end position="259"/>
    </location>
</feature>
<comment type="caution">
    <text evidence="3">The sequence shown here is derived from an EMBL/GenBank/DDBJ whole genome shotgun (WGS) entry which is preliminary data.</text>
</comment>
<feature type="transmembrane region" description="Helical" evidence="1">
    <location>
        <begin position="191"/>
        <end position="217"/>
    </location>
</feature>
<feature type="transmembrane region" description="Helical" evidence="1">
    <location>
        <begin position="22"/>
        <end position="41"/>
    </location>
</feature>
<keyword evidence="1" id="KW-1133">Transmembrane helix</keyword>
<proteinExistence type="predicted"/>
<dbReference type="Proteomes" id="UP001195196">
    <property type="component" value="Unassembled WGS sequence"/>
</dbReference>
<feature type="transmembrane region" description="Helical" evidence="1">
    <location>
        <begin position="53"/>
        <end position="71"/>
    </location>
</feature>
<feature type="transmembrane region" description="Helical" evidence="1">
    <location>
        <begin position="91"/>
        <end position="110"/>
    </location>
</feature>
<evidence type="ECO:0000259" key="2">
    <source>
        <dbReference type="Pfam" id="PF20182"/>
    </source>
</evidence>
<evidence type="ECO:0000313" key="3">
    <source>
        <dbReference type="EMBL" id="MBM7280462.1"/>
    </source>
</evidence>